<feature type="compositionally biased region" description="Low complexity" evidence="4">
    <location>
        <begin position="663"/>
        <end position="685"/>
    </location>
</feature>
<evidence type="ECO:0000256" key="2">
    <source>
        <dbReference type="ARBA" id="ARBA00022741"/>
    </source>
</evidence>
<keyword evidence="3" id="KW-0067">ATP-binding</keyword>
<evidence type="ECO:0000256" key="1">
    <source>
        <dbReference type="ARBA" id="ARBA00022598"/>
    </source>
</evidence>
<dbReference type="InterPro" id="IPR012340">
    <property type="entry name" value="NA-bd_OB-fold"/>
</dbReference>
<gene>
    <name evidence="6" type="ORF">SLS60_010509</name>
</gene>
<feature type="region of interest" description="Disordered" evidence="4">
    <location>
        <begin position="565"/>
        <end position="587"/>
    </location>
</feature>
<dbReference type="EMBL" id="JAKJXO020000018">
    <property type="protein sequence ID" value="KAL1593777.1"/>
    <property type="molecule type" value="Genomic_DNA"/>
</dbReference>
<evidence type="ECO:0000256" key="3">
    <source>
        <dbReference type="ARBA" id="ARBA00022840"/>
    </source>
</evidence>
<organism evidence="6 7">
    <name type="scientific">Paraconiothyrium brasiliense</name>
    <dbReference type="NCBI Taxonomy" id="300254"/>
    <lineage>
        <taxon>Eukaryota</taxon>
        <taxon>Fungi</taxon>
        <taxon>Dikarya</taxon>
        <taxon>Ascomycota</taxon>
        <taxon>Pezizomycotina</taxon>
        <taxon>Dothideomycetes</taxon>
        <taxon>Pleosporomycetidae</taxon>
        <taxon>Pleosporales</taxon>
        <taxon>Massarineae</taxon>
        <taxon>Didymosphaeriaceae</taxon>
        <taxon>Paraconiothyrium</taxon>
    </lineage>
</organism>
<evidence type="ECO:0000313" key="6">
    <source>
        <dbReference type="EMBL" id="KAL1593777.1"/>
    </source>
</evidence>
<dbReference type="PROSITE" id="PS50160">
    <property type="entry name" value="DNA_LIGASE_A3"/>
    <property type="match status" value="1"/>
</dbReference>
<dbReference type="InterPro" id="IPR050191">
    <property type="entry name" value="ATP-dep_DNA_ligase"/>
</dbReference>
<evidence type="ECO:0000256" key="4">
    <source>
        <dbReference type="SAM" id="MobiDB-lite"/>
    </source>
</evidence>
<dbReference type="Gene3D" id="2.40.50.140">
    <property type="entry name" value="Nucleic acid-binding proteins"/>
    <property type="match status" value="1"/>
</dbReference>
<dbReference type="Pfam" id="PF01068">
    <property type="entry name" value="DNA_ligase_A_M"/>
    <property type="match status" value="1"/>
</dbReference>
<accession>A0ABR3QNQ1</accession>
<keyword evidence="7" id="KW-1185">Reference proteome</keyword>
<dbReference type="PANTHER" id="PTHR45674">
    <property type="entry name" value="DNA LIGASE 1/3 FAMILY MEMBER"/>
    <property type="match status" value="1"/>
</dbReference>
<keyword evidence="1" id="KW-0436">Ligase</keyword>
<feature type="compositionally biased region" description="Polar residues" evidence="4">
    <location>
        <begin position="567"/>
        <end position="587"/>
    </location>
</feature>
<evidence type="ECO:0000259" key="5">
    <source>
        <dbReference type="PROSITE" id="PS50160"/>
    </source>
</evidence>
<protein>
    <recommendedName>
        <fullName evidence="5">ATP-dependent DNA ligase family profile domain-containing protein</fullName>
    </recommendedName>
</protein>
<dbReference type="Gene3D" id="3.30.470.30">
    <property type="entry name" value="DNA ligase/mRNA capping enzyme"/>
    <property type="match status" value="1"/>
</dbReference>
<keyword evidence="2" id="KW-0547">Nucleotide-binding</keyword>
<feature type="region of interest" description="Disordered" evidence="4">
    <location>
        <begin position="659"/>
        <end position="690"/>
    </location>
</feature>
<dbReference type="Proteomes" id="UP001521785">
    <property type="component" value="Unassembled WGS sequence"/>
</dbReference>
<dbReference type="SUPFAM" id="SSF56091">
    <property type="entry name" value="DNA ligase/mRNA capping enzyme, catalytic domain"/>
    <property type="match status" value="1"/>
</dbReference>
<feature type="domain" description="ATP-dependent DNA ligase family profile" evidence="5">
    <location>
        <begin position="270"/>
        <end position="391"/>
    </location>
</feature>
<dbReference type="Gene3D" id="1.10.3260.10">
    <property type="entry name" value="DNA ligase, ATP-dependent, N-terminal domain"/>
    <property type="match status" value="1"/>
</dbReference>
<proteinExistence type="predicted"/>
<name>A0ABR3QNQ1_9PLEO</name>
<dbReference type="CDD" id="cd08039">
    <property type="entry name" value="Adenylation_DNA_ligase_Fungal"/>
    <property type="match status" value="1"/>
</dbReference>
<evidence type="ECO:0000313" key="7">
    <source>
        <dbReference type="Proteomes" id="UP001521785"/>
    </source>
</evidence>
<dbReference type="InterPro" id="IPR036599">
    <property type="entry name" value="DNA_ligase_N_sf"/>
</dbReference>
<dbReference type="PANTHER" id="PTHR45674:SF12">
    <property type="entry name" value="ATP DEPENDENT DNA LIGASE DOMAIN-CONTAINING PROTEIN"/>
    <property type="match status" value="1"/>
</dbReference>
<reference evidence="6 7" key="1">
    <citation type="submission" date="2024-02" db="EMBL/GenBank/DDBJ databases">
        <title>De novo assembly and annotation of 12 fungi associated with fruit tree decline syndrome in Ontario, Canada.</title>
        <authorList>
            <person name="Sulman M."/>
            <person name="Ellouze W."/>
            <person name="Ilyukhin E."/>
        </authorList>
    </citation>
    <scope>NUCLEOTIDE SEQUENCE [LARGE SCALE GENOMIC DNA]</scope>
    <source>
        <strain evidence="6 7">M42-189</strain>
    </source>
</reference>
<sequence>MIKRAIPIERVDNLLTQLAAKYRFSDPSIQRQRDWHMSTDTELKYILRRLESWEAKWFVRLLLREYTTITLDETHVFRQYHFLLPDLLKFQNDFDAALRVLREELSRYPPVPEPSLESQMRLEAARLLKAAIGIKVARPPFRKAWSFKHCFQLVGNRAWAAEVKYDGEYCEIHIDVESVPHDIKIFSKNGKDATKDRQSLHGTIRNALRIGHPECSFKRNCIILAEMVLYSDKERKILSFSKIRKHIKRSGSFLGTLQDSLPHEWEHLMLVFFDVLILDDEPIMRRCLQNRRRILRDLVKIIPGRSVRSQWSLLDFKSEHGITDLKQAFARSLVEKQEGLILKPLGAPYFPFHSEAGVYQPGYFIKLKKDYLGDMGGQRDLGDFAIIGACYNPQMASKTDLKPIHWTHFYVGSVTNKLEIQRCSARPKFKVVGCLSLDKQIPKSDLKYLNQVGRLHQVDLGSGRPLDAFDIEHSKGFERRMTAAFKVPFVAEILGSGYEKMQNETFEMLRHPRVKKIHLDRTWADAVSMDELQRMAEETWSAPEPEELHGHARDVALLTKKYLKGSDGSQKSTSECETTQDTTQRSEASIVNEIGSLPKDAIVQETQQHILHTHTTLASSQCSGTTQSNDTCTSKESRSFLVREDTSERLRTNEVVNTHPTLPISSGVSISSKHGSPSDIISPPSSKRRRTLAPLADAGGNKTLGSFDYDSQTKIIHIYAEEGLRVQVHNRPHIDE</sequence>
<dbReference type="InterPro" id="IPR012310">
    <property type="entry name" value="DNA_ligase_ATP-dep_cent"/>
</dbReference>
<comment type="caution">
    <text evidence="6">The sequence shown here is derived from an EMBL/GenBank/DDBJ whole genome shotgun (WGS) entry which is preliminary data.</text>
</comment>